<evidence type="ECO:0000313" key="3">
    <source>
        <dbReference type="Proteomes" id="UP000278792"/>
    </source>
</evidence>
<proteinExistence type="predicted"/>
<reference evidence="2 3" key="1">
    <citation type="submission" date="2018-11" db="EMBL/GenBank/DDBJ databases">
        <title>Vibrio ponticus strain CAIM 1751 pathogenic for the snapper Lutjanus guttatus.</title>
        <authorList>
            <person name="Soto-Rodriguez S."/>
            <person name="Lozano-Olvera R."/>
            <person name="Gomez-Gil B."/>
        </authorList>
    </citation>
    <scope>NUCLEOTIDE SEQUENCE [LARGE SCALE GENOMIC DNA]</scope>
    <source>
        <strain evidence="2 3">CAIM 1751</strain>
    </source>
</reference>
<sequence length="336" mass="38821">MANYDFSTINDKEFEDLVNDVVEKRDGQTVESYKQGPDQGIDGRSVDTDGNVTIIQSKHWIKSGVASLIRALKKTEVDKVRKLNPSRYILATSLELSEKNKVEIKLAFAPYIKDIKDILGNEDINHLISDNENIELKYYNLWINSTTVIRRMLNNATHIRSKSTLENIISNSKLYVKTSVHSSAEDTLEANNIILITGNAGIGKTTLAEQMCKIYTAKGYAFFHIVNSIDEIDQMYNKLEKQVYFYDDFLGSNYLEQIRNREDVILTHLILRIRKDPTKKLILTTRTNIYEQSKLLTELFERVKISTHEIQIKAEKITRFEKAKILYNHIWFSDLS</sequence>
<dbReference type="InterPro" id="IPR049050">
    <property type="entry name" value="nSTAND3"/>
</dbReference>
<evidence type="ECO:0000259" key="1">
    <source>
        <dbReference type="SMART" id="SM00382"/>
    </source>
</evidence>
<dbReference type="InterPro" id="IPR027417">
    <property type="entry name" value="P-loop_NTPase"/>
</dbReference>
<organism evidence="2 3">
    <name type="scientific">Vibrio ponticus</name>
    <dbReference type="NCBI Taxonomy" id="265668"/>
    <lineage>
        <taxon>Bacteria</taxon>
        <taxon>Pseudomonadati</taxon>
        <taxon>Pseudomonadota</taxon>
        <taxon>Gammaproteobacteria</taxon>
        <taxon>Vibrionales</taxon>
        <taxon>Vibrionaceae</taxon>
        <taxon>Vibrio</taxon>
    </lineage>
</organism>
<gene>
    <name evidence="2" type="ORF">EGH82_23600</name>
</gene>
<dbReference type="Proteomes" id="UP000278792">
    <property type="component" value="Unassembled WGS sequence"/>
</dbReference>
<dbReference type="InterPro" id="IPR007560">
    <property type="entry name" value="Restrct_endonuc_IV_Mrr"/>
</dbReference>
<dbReference type="SMART" id="SM00382">
    <property type="entry name" value="AAA"/>
    <property type="match status" value="1"/>
</dbReference>
<feature type="domain" description="AAA+ ATPase" evidence="1">
    <location>
        <begin position="190"/>
        <end position="316"/>
    </location>
</feature>
<dbReference type="Pfam" id="PF20720">
    <property type="entry name" value="nSTAND3"/>
    <property type="match status" value="1"/>
</dbReference>
<protein>
    <recommendedName>
        <fullName evidence="1">AAA+ ATPase domain-containing protein</fullName>
    </recommendedName>
</protein>
<dbReference type="GO" id="GO:0004519">
    <property type="term" value="F:endonuclease activity"/>
    <property type="evidence" value="ECO:0007669"/>
    <property type="project" value="InterPro"/>
</dbReference>
<dbReference type="Pfam" id="PF04471">
    <property type="entry name" value="Mrr_cat"/>
    <property type="match status" value="1"/>
</dbReference>
<accession>A0A3N3DNZ5</accession>
<dbReference type="GO" id="GO:0003677">
    <property type="term" value="F:DNA binding"/>
    <property type="evidence" value="ECO:0007669"/>
    <property type="project" value="InterPro"/>
</dbReference>
<feature type="non-terminal residue" evidence="2">
    <location>
        <position position="336"/>
    </location>
</feature>
<evidence type="ECO:0000313" key="2">
    <source>
        <dbReference type="EMBL" id="ROV56166.1"/>
    </source>
</evidence>
<dbReference type="Gene3D" id="3.40.50.300">
    <property type="entry name" value="P-loop containing nucleotide triphosphate hydrolases"/>
    <property type="match status" value="1"/>
</dbReference>
<name>A0A3N3DNZ5_9VIBR</name>
<dbReference type="GO" id="GO:0009307">
    <property type="term" value="P:DNA restriction-modification system"/>
    <property type="evidence" value="ECO:0007669"/>
    <property type="project" value="InterPro"/>
</dbReference>
<dbReference type="EMBL" id="RKIK01000193">
    <property type="protein sequence ID" value="ROV56166.1"/>
    <property type="molecule type" value="Genomic_DNA"/>
</dbReference>
<dbReference type="InterPro" id="IPR003593">
    <property type="entry name" value="AAA+_ATPase"/>
</dbReference>
<dbReference type="SUPFAM" id="SSF52540">
    <property type="entry name" value="P-loop containing nucleoside triphosphate hydrolases"/>
    <property type="match status" value="1"/>
</dbReference>
<dbReference type="RefSeq" id="WP_185067097.1">
    <property type="nucleotide sequence ID" value="NZ_RKIK01000193.1"/>
</dbReference>
<dbReference type="AlphaFoldDB" id="A0A3N3DNZ5"/>
<comment type="caution">
    <text evidence="2">The sequence shown here is derived from an EMBL/GenBank/DDBJ whole genome shotgun (WGS) entry which is preliminary data.</text>
</comment>